<dbReference type="InterPro" id="IPR028389">
    <property type="entry name" value="POT1"/>
</dbReference>
<keyword evidence="4" id="KW-0238">DNA-binding</keyword>
<feature type="domain" description="Telomeric single stranded DNA binding POT1/Cdc13" evidence="5">
    <location>
        <begin position="4"/>
        <end position="139"/>
    </location>
</feature>
<dbReference type="InterPro" id="IPR012340">
    <property type="entry name" value="NA-bd_OB-fold"/>
</dbReference>
<dbReference type="GO" id="GO:0098505">
    <property type="term" value="F:G-rich strand telomeric DNA binding"/>
    <property type="evidence" value="ECO:0007669"/>
    <property type="project" value="TreeGrafter"/>
</dbReference>
<dbReference type="InterPro" id="IPR011564">
    <property type="entry name" value="Telomer_end-bd_POT1/Cdc13"/>
</dbReference>
<evidence type="ECO:0000256" key="2">
    <source>
        <dbReference type="ARBA" id="ARBA00022454"/>
    </source>
</evidence>
<dbReference type="Pfam" id="PF02765">
    <property type="entry name" value="POT1"/>
    <property type="match status" value="1"/>
</dbReference>
<keyword evidence="7" id="KW-1185">Reference proteome</keyword>
<reference evidence="6 7" key="1">
    <citation type="journal article" date="2020" name="Nat. Commun.">
        <title>Genome of Tripterygium wilfordii and identification of cytochrome P450 involved in triptolide biosynthesis.</title>
        <authorList>
            <person name="Tu L."/>
            <person name="Su P."/>
            <person name="Zhang Z."/>
            <person name="Gao L."/>
            <person name="Wang J."/>
            <person name="Hu T."/>
            <person name="Zhou J."/>
            <person name="Zhang Y."/>
            <person name="Zhao Y."/>
            <person name="Liu Y."/>
            <person name="Song Y."/>
            <person name="Tong Y."/>
            <person name="Lu Y."/>
            <person name="Yang J."/>
            <person name="Xu C."/>
            <person name="Jia M."/>
            <person name="Peters R.J."/>
            <person name="Huang L."/>
            <person name="Gao W."/>
        </authorList>
    </citation>
    <scope>NUCLEOTIDE SEQUENCE [LARGE SCALE GENOMIC DNA]</scope>
    <source>
        <strain evidence="7">cv. XIE 37</strain>
        <tissue evidence="6">Leaf</tissue>
    </source>
</reference>
<dbReference type="InParanoid" id="A0A7J7BWT6"/>
<dbReference type="GO" id="GO:0000783">
    <property type="term" value="C:nuclear telomere cap complex"/>
    <property type="evidence" value="ECO:0007669"/>
    <property type="project" value="TreeGrafter"/>
</dbReference>
<dbReference type="EMBL" id="JAAARO010000022">
    <property type="protein sequence ID" value="KAF5726342.1"/>
    <property type="molecule type" value="Genomic_DNA"/>
</dbReference>
<dbReference type="InterPro" id="IPR057620">
    <property type="entry name" value="POT1A/B-like_OB"/>
</dbReference>
<evidence type="ECO:0000259" key="5">
    <source>
        <dbReference type="SMART" id="SM00976"/>
    </source>
</evidence>
<dbReference type="GO" id="GO:0016233">
    <property type="term" value="P:telomere capping"/>
    <property type="evidence" value="ECO:0007669"/>
    <property type="project" value="TreeGrafter"/>
</dbReference>
<dbReference type="PANTHER" id="PTHR14513">
    <property type="entry name" value="PROTECTION OF TELOMERES 1"/>
    <property type="match status" value="1"/>
</dbReference>
<keyword evidence="3" id="KW-0779">Telomere</keyword>
<protein>
    <submittedName>
        <fullName evidence="6">Protection of telomeres protein 1a-like isoform X2</fullName>
    </submittedName>
</protein>
<dbReference type="Pfam" id="PF25507">
    <property type="entry name" value="OB_POT1A"/>
    <property type="match status" value="1"/>
</dbReference>
<organism evidence="6 7">
    <name type="scientific">Tripterygium wilfordii</name>
    <name type="common">Thunder God vine</name>
    <dbReference type="NCBI Taxonomy" id="458696"/>
    <lineage>
        <taxon>Eukaryota</taxon>
        <taxon>Viridiplantae</taxon>
        <taxon>Streptophyta</taxon>
        <taxon>Embryophyta</taxon>
        <taxon>Tracheophyta</taxon>
        <taxon>Spermatophyta</taxon>
        <taxon>Magnoliopsida</taxon>
        <taxon>eudicotyledons</taxon>
        <taxon>Gunneridae</taxon>
        <taxon>Pentapetalae</taxon>
        <taxon>rosids</taxon>
        <taxon>fabids</taxon>
        <taxon>Celastrales</taxon>
        <taxon>Celastraceae</taxon>
        <taxon>Tripterygium</taxon>
    </lineage>
</organism>
<comment type="caution">
    <text evidence="6">The sequence shown here is derived from an EMBL/GenBank/DDBJ whole genome shotgun (WGS) entry which is preliminary data.</text>
</comment>
<evidence type="ECO:0000256" key="1">
    <source>
        <dbReference type="ARBA" id="ARBA00004574"/>
    </source>
</evidence>
<evidence type="ECO:0000313" key="6">
    <source>
        <dbReference type="EMBL" id="KAF5726342.1"/>
    </source>
</evidence>
<dbReference type="GO" id="GO:0032210">
    <property type="term" value="P:regulation of telomere maintenance via telomerase"/>
    <property type="evidence" value="ECO:0007669"/>
    <property type="project" value="TreeGrafter"/>
</dbReference>
<dbReference type="PANTHER" id="PTHR14513:SF4">
    <property type="entry name" value="PROTECTION OF TELOMERES PROTEIN 1"/>
    <property type="match status" value="1"/>
</dbReference>
<name>A0A7J7BWT6_TRIWF</name>
<dbReference type="CDD" id="cd04497">
    <property type="entry name" value="hPOT1_OB1_like"/>
    <property type="match status" value="1"/>
</dbReference>
<evidence type="ECO:0000256" key="3">
    <source>
        <dbReference type="ARBA" id="ARBA00022895"/>
    </source>
</evidence>
<keyword evidence="2" id="KW-0158">Chromosome</keyword>
<dbReference type="AlphaFoldDB" id="A0A7J7BWT6"/>
<evidence type="ECO:0000256" key="4">
    <source>
        <dbReference type="ARBA" id="ARBA00023125"/>
    </source>
</evidence>
<evidence type="ECO:0000313" key="7">
    <source>
        <dbReference type="Proteomes" id="UP000593562"/>
    </source>
</evidence>
<dbReference type="Proteomes" id="UP000593562">
    <property type="component" value="Unassembled WGS sequence"/>
</dbReference>
<dbReference type="GO" id="GO:0010521">
    <property type="term" value="F:telomerase inhibitor activity"/>
    <property type="evidence" value="ECO:0007669"/>
    <property type="project" value="TreeGrafter"/>
</dbReference>
<comment type="subcellular location">
    <subcellularLocation>
        <location evidence="1">Chromosome</location>
        <location evidence="1">Telomere</location>
    </subcellularLocation>
</comment>
<dbReference type="OrthoDB" id="2186770at2759"/>
<dbReference type="SUPFAM" id="SSF50249">
    <property type="entry name" value="Nucleic acid-binding proteins"/>
    <property type="match status" value="2"/>
</dbReference>
<accession>A0A7J7BWT6</accession>
<sequence>MGKLITIREVRNHVGDWVDLLGVVMEFSFPRMSHGTDYVSILKIVDQSQQKPELPVHVFVEAQHKLPIAQSYGDLILLRHVKVEMFDSEVYAVFKWKYSSYALFTGMETQNVFYYQTYSRFHLSPLDKNLVRDLRRWLVLNQLLDSGTSEYLVSLSDIKENVYFDLVCKVQYVAHDSRDDMWMLFVWDGADVPPLSIEGNLKDEEKNPLPLQIECSTLPNDILQKFKHVGTVLRVKADEVHENLGVYFRPVEKWIRIRNMVCQVSSGLWYGLLGPTSKVRLLSNNDGIVVDRIRRFQEKARKGCRSSLWSFLYPNCLTEINYSDVQFVTLMDVLVYKEVSSDPLFCCVIRVIAICPSLVEDFYLPDRLDERRMRLTLEDSTARIHASLDDNEWEYFFGDCATADSLAMKIKQLLGVPRHQNINDDSTFLRHPPWIRCCISLESDNEGNQIYKLCDTKLLI</sequence>
<dbReference type="SMART" id="SM00976">
    <property type="entry name" value="Telo_bind"/>
    <property type="match status" value="1"/>
</dbReference>
<gene>
    <name evidence="6" type="ORF">HS088_TW22G00019</name>
</gene>
<dbReference type="Gene3D" id="2.40.50.140">
    <property type="entry name" value="Nucleic acid-binding proteins"/>
    <property type="match status" value="2"/>
</dbReference>
<proteinExistence type="predicted"/>